<dbReference type="EMBL" id="CP001791">
    <property type="protein sequence ID" value="ADH97942.1"/>
    <property type="molecule type" value="Genomic_DNA"/>
</dbReference>
<evidence type="ECO:0000256" key="4">
    <source>
        <dbReference type="ARBA" id="ARBA00023163"/>
    </source>
</evidence>
<evidence type="ECO:0000313" key="7">
    <source>
        <dbReference type="EMBL" id="ADH97942.1"/>
    </source>
</evidence>
<dbReference type="GO" id="GO:0006352">
    <property type="term" value="P:DNA-templated transcription initiation"/>
    <property type="evidence" value="ECO:0007669"/>
    <property type="project" value="InterPro"/>
</dbReference>
<dbReference type="NCBIfam" id="TIGR02937">
    <property type="entry name" value="sigma70-ECF"/>
    <property type="match status" value="1"/>
</dbReference>
<dbReference type="Proteomes" id="UP000000271">
    <property type="component" value="Chromosome"/>
</dbReference>
<dbReference type="InterPro" id="IPR013249">
    <property type="entry name" value="RNA_pol_sigma70_r4_t2"/>
</dbReference>
<dbReference type="InterPro" id="IPR013325">
    <property type="entry name" value="RNA_pol_sigma_r2"/>
</dbReference>
<keyword evidence="3" id="KW-0731">Sigma factor</keyword>
<dbReference type="Gene3D" id="1.10.10.10">
    <property type="entry name" value="Winged helix-like DNA-binding domain superfamily/Winged helix DNA-binding domain"/>
    <property type="match status" value="1"/>
</dbReference>
<feature type="domain" description="RNA polymerase sigma-70 region 2" evidence="5">
    <location>
        <begin position="18"/>
        <end position="83"/>
    </location>
</feature>
<dbReference type="eggNOG" id="COG1595">
    <property type="taxonomic scope" value="Bacteria"/>
</dbReference>
<dbReference type="InterPro" id="IPR007627">
    <property type="entry name" value="RNA_pol_sigma70_r2"/>
</dbReference>
<organism evidence="7 8">
    <name type="scientific">Bacillus selenitireducens (strain ATCC 700615 / DSM 15326 / MLS10)</name>
    <dbReference type="NCBI Taxonomy" id="439292"/>
    <lineage>
        <taxon>Bacteria</taxon>
        <taxon>Bacillati</taxon>
        <taxon>Bacillota</taxon>
        <taxon>Bacilli</taxon>
        <taxon>Bacillales</taxon>
        <taxon>Bacillaceae</taxon>
        <taxon>Salisediminibacterium</taxon>
    </lineage>
</organism>
<dbReference type="InterPro" id="IPR014284">
    <property type="entry name" value="RNA_pol_sigma-70_dom"/>
</dbReference>
<dbReference type="Gene3D" id="1.10.1740.10">
    <property type="match status" value="1"/>
</dbReference>
<dbReference type="CDD" id="cd06171">
    <property type="entry name" value="Sigma70_r4"/>
    <property type="match status" value="1"/>
</dbReference>
<dbReference type="SUPFAM" id="SSF88659">
    <property type="entry name" value="Sigma3 and sigma4 domains of RNA polymerase sigma factors"/>
    <property type="match status" value="1"/>
</dbReference>
<sequence length="181" mass="20769">MDYKTQLQQGDESALKALMDAYGPLLKRTAVLLVKDRQLAEEVVQDTFITAFRKSHQLSSNDKIKGWLVTITLNGCRSRMRTWNWRHLFPAKDETAFDQLEETALLPEAQLLAAIEEQRVHKAVQALPYSYREPITLYYFHDMTVDELAGVMNTKQNTVKTRLARGRALLKNELSKGGDDR</sequence>
<dbReference type="AlphaFoldDB" id="D6XX85"/>
<dbReference type="HOGENOM" id="CLU_047691_3_1_9"/>
<keyword evidence="8" id="KW-1185">Reference proteome</keyword>
<dbReference type="KEGG" id="bse:Bsel_0402"/>
<keyword evidence="2" id="KW-0805">Transcription regulation</keyword>
<dbReference type="STRING" id="439292.Bsel_0402"/>
<evidence type="ECO:0000259" key="6">
    <source>
        <dbReference type="Pfam" id="PF08281"/>
    </source>
</evidence>
<dbReference type="GO" id="GO:0016987">
    <property type="term" value="F:sigma factor activity"/>
    <property type="evidence" value="ECO:0007669"/>
    <property type="project" value="UniProtKB-KW"/>
</dbReference>
<dbReference type="OrthoDB" id="9794508at2"/>
<accession>D6XX85</accession>
<dbReference type="RefSeq" id="WP_013171371.1">
    <property type="nucleotide sequence ID" value="NC_014219.1"/>
</dbReference>
<protein>
    <submittedName>
        <fullName evidence="7">RNA polymerase, sigma-24 subunit, ECF subfamily</fullName>
    </submittedName>
</protein>
<evidence type="ECO:0000313" key="8">
    <source>
        <dbReference type="Proteomes" id="UP000000271"/>
    </source>
</evidence>
<evidence type="ECO:0000259" key="5">
    <source>
        <dbReference type="Pfam" id="PF04542"/>
    </source>
</evidence>
<evidence type="ECO:0000256" key="3">
    <source>
        <dbReference type="ARBA" id="ARBA00023082"/>
    </source>
</evidence>
<keyword evidence="4" id="KW-0804">Transcription</keyword>
<dbReference type="InterPro" id="IPR036388">
    <property type="entry name" value="WH-like_DNA-bd_sf"/>
</dbReference>
<proteinExistence type="inferred from homology"/>
<dbReference type="SUPFAM" id="SSF88946">
    <property type="entry name" value="Sigma2 domain of RNA polymerase sigma factors"/>
    <property type="match status" value="1"/>
</dbReference>
<reference evidence="7" key="1">
    <citation type="submission" date="2009-10" db="EMBL/GenBank/DDBJ databases">
        <title>Complete sequence of Bacillus selenitireducens MLS10.</title>
        <authorList>
            <consortium name="US DOE Joint Genome Institute"/>
            <person name="Lucas S."/>
            <person name="Copeland A."/>
            <person name="Lapidus A."/>
            <person name="Glavina del Rio T."/>
            <person name="Dalin E."/>
            <person name="Tice H."/>
            <person name="Bruce D."/>
            <person name="Goodwin L."/>
            <person name="Pitluck S."/>
            <person name="Sims D."/>
            <person name="Brettin T."/>
            <person name="Detter J.C."/>
            <person name="Han C."/>
            <person name="Larimer F."/>
            <person name="Land M."/>
            <person name="Hauser L."/>
            <person name="Kyrpides N."/>
            <person name="Ovchinnikova G."/>
            <person name="Stolz J."/>
        </authorList>
    </citation>
    <scope>NUCLEOTIDE SEQUENCE [LARGE SCALE GENOMIC DNA]</scope>
    <source>
        <strain evidence="7">MLS10</strain>
    </source>
</reference>
<dbReference type="PANTHER" id="PTHR43133">
    <property type="entry name" value="RNA POLYMERASE ECF-TYPE SIGMA FACTO"/>
    <property type="match status" value="1"/>
</dbReference>
<comment type="similarity">
    <text evidence="1">Belongs to the sigma-70 factor family. ECF subfamily.</text>
</comment>
<dbReference type="Pfam" id="PF08281">
    <property type="entry name" value="Sigma70_r4_2"/>
    <property type="match status" value="1"/>
</dbReference>
<name>D6XX85_BACIE</name>
<dbReference type="InterPro" id="IPR013324">
    <property type="entry name" value="RNA_pol_sigma_r3/r4-like"/>
</dbReference>
<dbReference type="InterPro" id="IPR039425">
    <property type="entry name" value="RNA_pol_sigma-70-like"/>
</dbReference>
<feature type="domain" description="RNA polymerase sigma factor 70 region 4 type 2" evidence="6">
    <location>
        <begin position="118"/>
        <end position="170"/>
    </location>
</feature>
<dbReference type="GO" id="GO:0003677">
    <property type="term" value="F:DNA binding"/>
    <property type="evidence" value="ECO:0007669"/>
    <property type="project" value="InterPro"/>
</dbReference>
<dbReference type="Pfam" id="PF04542">
    <property type="entry name" value="Sigma70_r2"/>
    <property type="match status" value="1"/>
</dbReference>
<dbReference type="PANTHER" id="PTHR43133:SF60">
    <property type="entry name" value="RNA POLYMERASE SIGMA FACTOR SIGV"/>
    <property type="match status" value="1"/>
</dbReference>
<evidence type="ECO:0000256" key="1">
    <source>
        <dbReference type="ARBA" id="ARBA00010641"/>
    </source>
</evidence>
<gene>
    <name evidence="7" type="ordered locus">Bsel_0402</name>
</gene>
<evidence type="ECO:0000256" key="2">
    <source>
        <dbReference type="ARBA" id="ARBA00023015"/>
    </source>
</evidence>